<proteinExistence type="predicted"/>
<dbReference type="RefSeq" id="XP_003170967.1">
    <property type="nucleotide sequence ID" value="XM_003170919.1"/>
</dbReference>
<protein>
    <submittedName>
        <fullName evidence="1">Uncharacterized protein</fullName>
    </submittedName>
</protein>
<dbReference type="AlphaFoldDB" id="E4V1P4"/>
<dbReference type="GeneID" id="10026210"/>
<accession>E4V1P4</accession>
<dbReference type="EMBL" id="DS989827">
    <property type="protein sequence ID" value="EFR03959.1"/>
    <property type="molecule type" value="Genomic_DNA"/>
</dbReference>
<keyword evidence="2" id="KW-1185">Reference proteome</keyword>
<dbReference type="Proteomes" id="UP000002669">
    <property type="component" value="Unassembled WGS sequence"/>
</dbReference>
<organism evidence="2">
    <name type="scientific">Arthroderma gypseum (strain ATCC MYA-4604 / CBS 118893)</name>
    <name type="common">Microsporum gypseum</name>
    <dbReference type="NCBI Taxonomy" id="535722"/>
    <lineage>
        <taxon>Eukaryota</taxon>
        <taxon>Fungi</taxon>
        <taxon>Dikarya</taxon>
        <taxon>Ascomycota</taxon>
        <taxon>Pezizomycotina</taxon>
        <taxon>Eurotiomycetes</taxon>
        <taxon>Eurotiomycetidae</taxon>
        <taxon>Onygenales</taxon>
        <taxon>Arthrodermataceae</taxon>
        <taxon>Nannizzia</taxon>
    </lineage>
</organism>
<sequence length="177" mass="19737">MVELARPQVPTTASSPPASIVLCSLGRLGACNYWMFTPYGSTPQADASRQLYLKTANRYKKIPLRYSNFSSSEAGFAAKLEREPQTQDGPWKILVFRARLVGRLICAQFRITASGKKMDEECQRSLEEPRGHASQRKKRGYAAAEVDDIDVSPADWCGRHNTKTLTGRFVNRPVVAV</sequence>
<evidence type="ECO:0000313" key="1">
    <source>
        <dbReference type="EMBL" id="EFR03959.1"/>
    </source>
</evidence>
<dbReference type="InParanoid" id="E4V1P4"/>
<gene>
    <name evidence="1" type="ORF">MGYG_06959</name>
</gene>
<name>E4V1P4_ARTGP</name>
<dbReference type="HOGENOM" id="CLU_1517513_0_0_1"/>
<evidence type="ECO:0000313" key="2">
    <source>
        <dbReference type="Proteomes" id="UP000002669"/>
    </source>
</evidence>
<dbReference type="VEuPathDB" id="FungiDB:MGYG_06959"/>
<reference evidence="2" key="1">
    <citation type="journal article" date="2012" name="MBio">
        <title>Comparative genome analysis of Trichophyton rubrum and related dermatophytes reveals candidate genes involved in infection.</title>
        <authorList>
            <person name="Martinez D.A."/>
            <person name="Oliver B.G."/>
            <person name="Graeser Y."/>
            <person name="Goldberg J.M."/>
            <person name="Li W."/>
            <person name="Martinez-Rossi N.M."/>
            <person name="Monod M."/>
            <person name="Shelest E."/>
            <person name="Barton R.C."/>
            <person name="Birch E."/>
            <person name="Brakhage A.A."/>
            <person name="Chen Z."/>
            <person name="Gurr S.J."/>
            <person name="Heiman D."/>
            <person name="Heitman J."/>
            <person name="Kosti I."/>
            <person name="Rossi A."/>
            <person name="Saif S."/>
            <person name="Samalova M."/>
            <person name="Saunders C.W."/>
            <person name="Shea T."/>
            <person name="Summerbell R.C."/>
            <person name="Xu J."/>
            <person name="Young S."/>
            <person name="Zeng Q."/>
            <person name="Birren B.W."/>
            <person name="Cuomo C.A."/>
            <person name="White T.C."/>
        </authorList>
    </citation>
    <scope>NUCLEOTIDE SEQUENCE [LARGE SCALE GENOMIC DNA]</scope>
    <source>
        <strain evidence="2">ATCC MYA-4604 / CBS 118893</strain>
    </source>
</reference>